<evidence type="ECO:0000313" key="3">
    <source>
        <dbReference type="Proteomes" id="UP000595140"/>
    </source>
</evidence>
<evidence type="ECO:0000259" key="1">
    <source>
        <dbReference type="Pfam" id="PF14244"/>
    </source>
</evidence>
<dbReference type="PANTHER" id="PTHR37610:SF6">
    <property type="entry name" value="GAG-POLYPEPTIDE OF LTR COPIA-TYPE-RELATED"/>
    <property type="match status" value="1"/>
</dbReference>
<evidence type="ECO:0000313" key="2">
    <source>
        <dbReference type="EMBL" id="VFQ71709.1"/>
    </source>
</evidence>
<dbReference type="EMBL" id="OOIL02001058">
    <property type="protein sequence ID" value="VFQ71709.1"/>
    <property type="molecule type" value="Genomic_DNA"/>
</dbReference>
<name>A0A484L5U7_9ASTE</name>
<organism evidence="2 3">
    <name type="scientific">Cuscuta campestris</name>
    <dbReference type="NCBI Taxonomy" id="132261"/>
    <lineage>
        <taxon>Eukaryota</taxon>
        <taxon>Viridiplantae</taxon>
        <taxon>Streptophyta</taxon>
        <taxon>Embryophyta</taxon>
        <taxon>Tracheophyta</taxon>
        <taxon>Spermatophyta</taxon>
        <taxon>Magnoliopsida</taxon>
        <taxon>eudicotyledons</taxon>
        <taxon>Gunneridae</taxon>
        <taxon>Pentapetalae</taxon>
        <taxon>asterids</taxon>
        <taxon>lamiids</taxon>
        <taxon>Solanales</taxon>
        <taxon>Convolvulaceae</taxon>
        <taxon>Cuscuteae</taxon>
        <taxon>Cuscuta</taxon>
        <taxon>Cuscuta subgen. Grammica</taxon>
        <taxon>Cuscuta sect. Cleistogrammica</taxon>
    </lineage>
</organism>
<proteinExistence type="predicted"/>
<gene>
    <name evidence="2" type="ORF">CCAM_LOCUS13485</name>
</gene>
<dbReference type="PANTHER" id="PTHR37610">
    <property type="entry name" value="CCHC-TYPE DOMAIN-CONTAINING PROTEIN"/>
    <property type="match status" value="1"/>
</dbReference>
<sequence>MASNNSASSTMDPSDPLYLHPSDHPVLNLISTKFEGEGFGSWQKSMMIALSAKNKLEFVKGHMFHLSGKLRCRRLLHQVEEVLG</sequence>
<dbReference type="InterPro" id="IPR029472">
    <property type="entry name" value="Copia-like_N"/>
</dbReference>
<dbReference type="Proteomes" id="UP000595140">
    <property type="component" value="Unassembled WGS sequence"/>
</dbReference>
<dbReference type="Pfam" id="PF14244">
    <property type="entry name" value="Retrotran_gag_3"/>
    <property type="match status" value="1"/>
</dbReference>
<dbReference type="OrthoDB" id="1302231at2759"/>
<accession>A0A484L5U7</accession>
<feature type="domain" description="Retrotransposon Copia-like N-terminal" evidence="1">
    <location>
        <begin position="20"/>
        <end position="62"/>
    </location>
</feature>
<keyword evidence="3" id="KW-1185">Reference proteome</keyword>
<protein>
    <recommendedName>
        <fullName evidence="1">Retrotransposon Copia-like N-terminal domain-containing protein</fullName>
    </recommendedName>
</protein>
<reference evidence="2 3" key="1">
    <citation type="submission" date="2018-04" db="EMBL/GenBank/DDBJ databases">
        <authorList>
            <person name="Vogel A."/>
        </authorList>
    </citation>
    <scope>NUCLEOTIDE SEQUENCE [LARGE SCALE GENOMIC DNA]</scope>
</reference>
<dbReference type="AlphaFoldDB" id="A0A484L5U7"/>